<proteinExistence type="predicted"/>
<feature type="compositionally biased region" description="Low complexity" evidence="1">
    <location>
        <begin position="745"/>
        <end position="762"/>
    </location>
</feature>
<feature type="compositionally biased region" description="Low complexity" evidence="1">
    <location>
        <begin position="645"/>
        <end position="657"/>
    </location>
</feature>
<feature type="region of interest" description="Disordered" evidence="1">
    <location>
        <begin position="517"/>
        <end position="665"/>
    </location>
</feature>
<feature type="region of interest" description="Disordered" evidence="1">
    <location>
        <begin position="886"/>
        <end position="912"/>
    </location>
</feature>
<keyword evidence="3" id="KW-1185">Reference proteome</keyword>
<feature type="region of interest" description="Disordered" evidence="1">
    <location>
        <begin position="391"/>
        <end position="414"/>
    </location>
</feature>
<accession>A0AAN6DNC1</accession>
<name>A0AAN6DNC1_9EURO</name>
<sequence>MPIALTVSSMAEPANDTLLPAFGIRALNGPQAPPAVVQVTSTQYDSTVKSQPDATLSYVDDDDGEIITVGSSFELGQRLDEPVKHSNLYAIPALRVPNDSTPNRMMHIFDIKHTNATLAEWREHEAYTSKQLQDRGLSQANPDTPKQVPAGMPLFNAVTEFKSGPSPLDPVPSQSVSISSGSIVSSQSHSAPATAETCTTAYSPPTNGQYGPAGVDKIFADMFGGIESKLGPLADFLESTAEGLRNIADKTAKSDHTAVEDVLGGFKDILIQVGGFGLDVAAAIGEGIQRVQDERQISLAQPTTHAARDLPLQRSSVVALKPEKPAVPPTVETAPKRVDFAPPPPPIQPETKSVQRQLRLDQNVDPNHKSPAEYFRAKAAAQCRRQLEEVRRSHVEQPSASSAKHSILDMESNDPDFSARYPPLLGLRKAKSVMELQHKAPEVHKENTGPATMRYPTLREFERDAWAETMQKRLSNITAINNETANKIADLASITDTAHQVKQSFAYQQPTVEDEVDAKQAAKKVSPGSLETNRKEPSTTLPGAWPESRFEASTAALPITRVITDRKPAPTTPAGKASMPERSPDLPSHRMSPPSSDAYPRAPIFPRRNQTVSGTNPAARLNGPFDPLAHIPALQPRPQRSQPDLNAANTAPANALNHKPSLPAVLPNRSRTVNYTDRYIPKYVSPETFAKHPWTHMKNEAKIGRDDGRHMPGPGYGVRYFAPYPYNLRTHGNPVQLASNDQRKATASTAATPANASSSSSSEHIPVFWERSADGVLSYRTGNNPTLTALPRNQPSSEALVAPLAATTQPPRPQPSAYAVSHYHTAASARGRSRAHPKAPANCAAIDECVKTLKLMGFGANPNDMARLNAVAGAAAGNLEDAIDMLEEDREASERLQSGSDEEGRSSKPHSD</sequence>
<comment type="caution">
    <text evidence="2">The sequence shown here is derived from an EMBL/GenBank/DDBJ whole genome shotgun (WGS) entry which is preliminary data.</text>
</comment>
<evidence type="ECO:0000256" key="1">
    <source>
        <dbReference type="SAM" id="MobiDB-lite"/>
    </source>
</evidence>
<organism evidence="2 3">
    <name type="scientific">Exophiala viscosa</name>
    <dbReference type="NCBI Taxonomy" id="2486360"/>
    <lineage>
        <taxon>Eukaryota</taxon>
        <taxon>Fungi</taxon>
        <taxon>Dikarya</taxon>
        <taxon>Ascomycota</taxon>
        <taxon>Pezizomycotina</taxon>
        <taxon>Eurotiomycetes</taxon>
        <taxon>Chaetothyriomycetidae</taxon>
        <taxon>Chaetothyriales</taxon>
        <taxon>Herpotrichiellaceae</taxon>
        <taxon>Exophiala</taxon>
    </lineage>
</organism>
<feature type="region of interest" description="Disordered" evidence="1">
    <location>
        <begin position="741"/>
        <end position="763"/>
    </location>
</feature>
<evidence type="ECO:0000313" key="2">
    <source>
        <dbReference type="EMBL" id="KAI1608697.1"/>
    </source>
</evidence>
<dbReference type="AlphaFoldDB" id="A0AAN6DNC1"/>
<dbReference type="EMBL" id="MU404362">
    <property type="protein sequence ID" value="KAI1608697.1"/>
    <property type="molecule type" value="Genomic_DNA"/>
</dbReference>
<reference evidence="2" key="1">
    <citation type="journal article" date="2022" name="bioRxiv">
        <title>Deciphering the potential niche of two novel black yeast fungi from a biological soil crust based on their genomes, phenotypes, and melanin regulation.</title>
        <authorList>
            <consortium name="DOE Joint Genome Institute"/>
            <person name="Carr E.C."/>
            <person name="Barton Q."/>
            <person name="Grambo S."/>
            <person name="Sullivan M."/>
            <person name="Renfro C.M."/>
            <person name="Kuo A."/>
            <person name="Pangilinan J."/>
            <person name="Lipzen A."/>
            <person name="Keymanesh K."/>
            <person name="Savage E."/>
            <person name="Barry K."/>
            <person name="Grigoriev I.V."/>
            <person name="Riekhof W.R."/>
            <person name="Harris S.S."/>
        </authorList>
    </citation>
    <scope>NUCLEOTIDE SEQUENCE</scope>
    <source>
        <strain evidence="2">JF 03-4F</strain>
    </source>
</reference>
<feature type="compositionally biased region" description="Basic and acidic residues" evidence="1">
    <location>
        <begin position="902"/>
        <end position="912"/>
    </location>
</feature>
<protein>
    <submittedName>
        <fullName evidence="2">Uncharacterized protein</fullName>
    </submittedName>
</protein>
<evidence type="ECO:0000313" key="3">
    <source>
        <dbReference type="Proteomes" id="UP001203852"/>
    </source>
</evidence>
<feature type="region of interest" description="Disordered" evidence="1">
    <location>
        <begin position="326"/>
        <end position="351"/>
    </location>
</feature>
<gene>
    <name evidence="2" type="ORF">EDD36DRAFT_447593</name>
</gene>
<dbReference type="Proteomes" id="UP001203852">
    <property type="component" value="Unassembled WGS sequence"/>
</dbReference>